<keyword evidence="3" id="KW-1185">Reference proteome</keyword>
<dbReference type="EMBL" id="LKST01000002">
    <property type="protein sequence ID" value="KQB84258.1"/>
    <property type="molecule type" value="Genomic_DNA"/>
</dbReference>
<dbReference type="STRING" id="1544416.Cocul_01055"/>
<organism evidence="2 3">
    <name type="scientific">Corynebacterium oculi</name>
    <dbReference type="NCBI Taxonomy" id="1544416"/>
    <lineage>
        <taxon>Bacteria</taxon>
        <taxon>Bacillati</taxon>
        <taxon>Actinomycetota</taxon>
        <taxon>Actinomycetes</taxon>
        <taxon>Mycobacteriales</taxon>
        <taxon>Corynebacteriaceae</taxon>
        <taxon>Corynebacterium</taxon>
    </lineage>
</organism>
<name>A0A0N8VZL8_9CORY</name>
<evidence type="ECO:0000256" key="1">
    <source>
        <dbReference type="SAM" id="MobiDB-lite"/>
    </source>
</evidence>
<dbReference type="NCBIfam" id="TIGR03931">
    <property type="entry name" value="T7SS_Rv3446c"/>
    <property type="match status" value="1"/>
</dbReference>
<dbReference type="Proteomes" id="UP000050517">
    <property type="component" value="Unassembled WGS sequence"/>
</dbReference>
<gene>
    <name evidence="2" type="ORF">Cocul_01055</name>
</gene>
<proteinExistence type="predicted"/>
<feature type="region of interest" description="Disordered" evidence="1">
    <location>
        <begin position="35"/>
        <end position="55"/>
    </location>
</feature>
<comment type="caution">
    <text evidence="2">The sequence shown here is derived from an EMBL/GenBank/DDBJ whole genome shotgun (WGS) entry which is preliminary data.</text>
</comment>
<accession>A0A0N8VZL8</accession>
<reference evidence="2 3" key="1">
    <citation type="submission" date="2015-10" db="EMBL/GenBank/DDBJ databases">
        <title>Corynebacteirum lowii and Corynebacterium oculi species nova, derived from human clinical disease and and emended description of Corynebacterium mastiditis.</title>
        <authorList>
            <person name="Bernard K."/>
            <person name="Pacheco A.L."/>
            <person name="Mcdougall C."/>
            <person name="Burtx T."/>
            <person name="Weibe D."/>
            <person name="Tyler S."/>
            <person name="Olson A.B."/>
            <person name="Cnockaert M."/>
            <person name="Eguchi H."/>
            <person name="Kuwahara T."/>
            <person name="Nakayama-Imaohji H."/>
            <person name="Boudewijins M."/>
            <person name="Van Hoecke F."/>
            <person name="Bernier A.-M."/>
            <person name="Vandamme P."/>
        </authorList>
    </citation>
    <scope>NUCLEOTIDE SEQUENCE [LARGE SCALE GENOMIC DNA]</scope>
    <source>
        <strain evidence="2 3">NML 130210</strain>
    </source>
</reference>
<feature type="compositionally biased region" description="Basic and acidic residues" evidence="1">
    <location>
        <begin position="135"/>
        <end position="147"/>
    </location>
</feature>
<feature type="region of interest" description="Disordered" evidence="1">
    <location>
        <begin position="117"/>
        <end position="147"/>
    </location>
</feature>
<dbReference type="InterPro" id="IPR023840">
    <property type="entry name" value="T7SS_Rv3446c"/>
</dbReference>
<sequence length="193" mass="20579">MVGIVVAVLGLSWWAMGETSSVGVAPKAQQIVGSAVPRDKEETASATAEPTPVPPSLVVHEIGRIRVSTPVGFRGEIEGEDVVFRGEDEGLRIRIAADPVLGVPAEVVMDEVRETVERDPTLSEANSPGLPQGDNPHEEKVTYREEPGDGSVVQWSTWVEAGHHMSVGCHTREASTVVQRAACRVAEESVGLL</sequence>
<protein>
    <recommendedName>
        <fullName evidence="4">Type VII secretion-associated protein</fullName>
    </recommendedName>
</protein>
<evidence type="ECO:0000313" key="3">
    <source>
        <dbReference type="Proteomes" id="UP000050517"/>
    </source>
</evidence>
<dbReference type="PATRIC" id="fig|1544416.3.peg.1060"/>
<evidence type="ECO:0008006" key="4">
    <source>
        <dbReference type="Google" id="ProtNLM"/>
    </source>
</evidence>
<dbReference type="AlphaFoldDB" id="A0A0N8VZL8"/>
<evidence type="ECO:0000313" key="2">
    <source>
        <dbReference type="EMBL" id="KQB84258.1"/>
    </source>
</evidence>